<dbReference type="InterPro" id="IPR018389">
    <property type="entry name" value="DctP_fam"/>
</dbReference>
<feature type="signal peptide" evidence="2">
    <location>
        <begin position="1"/>
        <end position="21"/>
    </location>
</feature>
<dbReference type="RefSeq" id="WP_097175679.1">
    <property type="nucleotide sequence ID" value="NZ_OBML01000009.1"/>
</dbReference>
<evidence type="ECO:0000256" key="2">
    <source>
        <dbReference type="SAM" id="SignalP"/>
    </source>
</evidence>
<name>A0A285T8M2_9HYPH</name>
<feature type="chain" id="PRO_5012402725" evidence="2">
    <location>
        <begin position="22"/>
        <end position="373"/>
    </location>
</feature>
<accession>A0A285T8M2</accession>
<dbReference type="OrthoDB" id="7239472at2"/>
<dbReference type="NCBIfam" id="NF037995">
    <property type="entry name" value="TRAP_S1"/>
    <property type="match status" value="1"/>
</dbReference>
<dbReference type="EMBL" id="OBML01000009">
    <property type="protein sequence ID" value="SOC17871.1"/>
    <property type="molecule type" value="Genomic_DNA"/>
</dbReference>
<dbReference type="InterPro" id="IPR038404">
    <property type="entry name" value="TRAP_DctP_sf"/>
</dbReference>
<dbReference type="Pfam" id="PF03480">
    <property type="entry name" value="DctP"/>
    <property type="match status" value="1"/>
</dbReference>
<dbReference type="PANTHER" id="PTHR33376">
    <property type="match status" value="1"/>
</dbReference>
<dbReference type="GO" id="GO:0055085">
    <property type="term" value="P:transmembrane transport"/>
    <property type="evidence" value="ECO:0007669"/>
    <property type="project" value="InterPro"/>
</dbReference>
<proteinExistence type="predicted"/>
<dbReference type="Gene3D" id="3.40.190.170">
    <property type="entry name" value="Bacterial extracellular solute-binding protein, family 7"/>
    <property type="match status" value="1"/>
</dbReference>
<dbReference type="PANTHER" id="PTHR33376:SF15">
    <property type="entry name" value="BLL6794 PROTEIN"/>
    <property type="match status" value="1"/>
</dbReference>
<dbReference type="AlphaFoldDB" id="A0A285T8M2"/>
<dbReference type="CDD" id="cd13666">
    <property type="entry name" value="PBP2_TRAP_DctP_like_1"/>
    <property type="match status" value="1"/>
</dbReference>
<dbReference type="STRING" id="538381.GCA_001696535_02394"/>
<protein>
    <submittedName>
        <fullName evidence="3">TRAP-type C4-dicarboxylate transport system, substrate-binding protein</fullName>
    </submittedName>
</protein>
<organism evidence="3 4">
    <name type="scientific">Stappia indica</name>
    <dbReference type="NCBI Taxonomy" id="538381"/>
    <lineage>
        <taxon>Bacteria</taxon>
        <taxon>Pseudomonadati</taxon>
        <taxon>Pseudomonadota</taxon>
        <taxon>Alphaproteobacteria</taxon>
        <taxon>Hyphomicrobiales</taxon>
        <taxon>Stappiaceae</taxon>
        <taxon>Stappia</taxon>
    </lineage>
</organism>
<evidence type="ECO:0000313" key="4">
    <source>
        <dbReference type="Proteomes" id="UP000219331"/>
    </source>
</evidence>
<dbReference type="Proteomes" id="UP000219331">
    <property type="component" value="Unassembled WGS sequence"/>
</dbReference>
<evidence type="ECO:0000313" key="3">
    <source>
        <dbReference type="EMBL" id="SOC17871.1"/>
    </source>
</evidence>
<evidence type="ECO:0000256" key="1">
    <source>
        <dbReference type="ARBA" id="ARBA00022729"/>
    </source>
</evidence>
<reference evidence="3 4" key="1">
    <citation type="submission" date="2017-08" db="EMBL/GenBank/DDBJ databases">
        <authorList>
            <person name="de Groot N.N."/>
        </authorList>
    </citation>
    <scope>NUCLEOTIDE SEQUENCE [LARGE SCALE GENOMIC DNA]</scope>
    <source>
        <strain evidence="3 4">USBA 352</strain>
    </source>
</reference>
<keyword evidence="1 2" id="KW-0732">Signal</keyword>
<keyword evidence="4" id="KW-1185">Reference proteome</keyword>
<sequence length="373" mass="40172">MKKLLALATLTAGLMGSAAYADVYQATNWMAPVHILNEETYQKFSKDVAAATDSAITFEVYSSGALVPAKSTMQAIRDGVAQLGIVYPGYTPSELPLNNVLNDLVFVSDDDIASAFAYTEMGMTNARIVGEWKKNGGIFAGGYSTPVYNFICVKPIRAAADAKGLKIRTAGGAQTSWVENLGGVPVSVPIGDVYSGLSRGSIDCTMSDPTNLDKGNKFWEVAKSVTTLPMGVVLGANYVINPGFWQGLAPEQRRVLLDNMAIGNARAQVAYHVGVAAAMEGSKERGLEIIEPSEDLTAKLKEFQTNFVAGLPKKSMDDRKVEDPTDLIEEFQALQTKWKGLLEGVDRTDADALAKILQDNLYSKIDENSFGMN</sequence>
<gene>
    <name evidence="3" type="ORF">SAMN05421512_109114</name>
</gene>